<dbReference type="Pfam" id="PF01381">
    <property type="entry name" value="HTH_3"/>
    <property type="match status" value="1"/>
</dbReference>
<proteinExistence type="predicted"/>
<dbReference type="PROSITE" id="PS50943">
    <property type="entry name" value="HTH_CROC1"/>
    <property type="match status" value="1"/>
</dbReference>
<dbReference type="RefSeq" id="WP_315570511.1">
    <property type="nucleotide sequence ID" value="NZ_CP118866.1"/>
</dbReference>
<feature type="region of interest" description="Disordered" evidence="1">
    <location>
        <begin position="81"/>
        <end position="108"/>
    </location>
</feature>
<dbReference type="InterPro" id="IPR010982">
    <property type="entry name" value="Lambda_DNA-bd_dom_sf"/>
</dbReference>
<dbReference type="Proteomes" id="UP001220478">
    <property type="component" value="Chromosome"/>
</dbReference>
<dbReference type="SUPFAM" id="SSF47413">
    <property type="entry name" value="lambda repressor-like DNA-binding domains"/>
    <property type="match status" value="1"/>
</dbReference>
<evidence type="ECO:0000313" key="4">
    <source>
        <dbReference type="Proteomes" id="UP001220478"/>
    </source>
</evidence>
<dbReference type="EMBL" id="CP118868">
    <property type="protein sequence ID" value="WEG35137.1"/>
    <property type="molecule type" value="Genomic_DNA"/>
</dbReference>
<dbReference type="SMART" id="SM00530">
    <property type="entry name" value="HTH_XRE"/>
    <property type="match status" value="1"/>
</dbReference>
<dbReference type="CDD" id="cd00093">
    <property type="entry name" value="HTH_XRE"/>
    <property type="match status" value="1"/>
</dbReference>
<keyword evidence="4" id="KW-1185">Reference proteome</keyword>
<dbReference type="Gene3D" id="1.10.260.40">
    <property type="entry name" value="lambda repressor-like DNA-binding domains"/>
    <property type="match status" value="1"/>
</dbReference>
<evidence type="ECO:0000313" key="3">
    <source>
        <dbReference type="EMBL" id="WEG35137.1"/>
    </source>
</evidence>
<dbReference type="InterPro" id="IPR001387">
    <property type="entry name" value="Cro/C1-type_HTH"/>
</dbReference>
<protein>
    <submittedName>
        <fullName evidence="3">Helix-turn-helix transcriptional regulator</fullName>
    </submittedName>
</protein>
<sequence>MKNCIEEYRRPLDLSQYRLGKKIGLSRVTVNKIETCKIIPNLSIAHAIAASLGVSIYEIFDLDGSGTFTCPCTLKKKRKRRRSRKTCENVNPAAEAAGQKADKKGKSV</sequence>
<organism evidence="3 4">
    <name type="scientific">Amygdalobacter indicium</name>
    <dbReference type="NCBI Taxonomy" id="3029272"/>
    <lineage>
        <taxon>Bacteria</taxon>
        <taxon>Bacillati</taxon>
        <taxon>Bacillota</taxon>
        <taxon>Clostridia</taxon>
        <taxon>Eubacteriales</taxon>
        <taxon>Oscillospiraceae</taxon>
        <taxon>Amygdalobacter</taxon>
    </lineage>
</organism>
<gene>
    <name evidence="3" type="ORF">PYS61_04150</name>
</gene>
<accession>A0ABY8C3K4</accession>
<reference evidence="3 4" key="1">
    <citation type="submission" date="2023-02" db="EMBL/GenBank/DDBJ databases">
        <title>Novel Oscillospiraceae bacterial genomes.</title>
        <authorList>
            <person name="Srinivasan S."/>
            <person name="Austin M.N."/>
            <person name="Fiedler T.L."/>
            <person name="Strenk S.M."/>
            <person name="Agnew K.J."/>
            <person name="Nagana Gowda G.A."/>
            <person name="Raftery D."/>
            <person name="Beamer M.A."/>
            <person name="Achilles S.L."/>
            <person name="Wiesenfeld H.C."/>
            <person name="Fredricks D.N."/>
            <person name="Hillier S.L."/>
        </authorList>
    </citation>
    <scope>NUCLEOTIDE SEQUENCE [LARGE SCALE GENOMIC DNA]</scope>
    <source>
        <strain evidence="3 4">CHIC02 1186E3-8</strain>
    </source>
</reference>
<name>A0ABY8C3K4_9FIRM</name>
<evidence type="ECO:0000259" key="2">
    <source>
        <dbReference type="PROSITE" id="PS50943"/>
    </source>
</evidence>
<evidence type="ECO:0000256" key="1">
    <source>
        <dbReference type="SAM" id="MobiDB-lite"/>
    </source>
</evidence>
<feature type="domain" description="HTH cro/C1-type" evidence="2">
    <location>
        <begin position="5"/>
        <end position="59"/>
    </location>
</feature>